<dbReference type="Pfam" id="PF00486">
    <property type="entry name" value="Trans_reg_C"/>
    <property type="match status" value="1"/>
</dbReference>
<gene>
    <name evidence="12" type="ORF">CLOSTMETH_02468</name>
</gene>
<evidence type="ECO:0000256" key="7">
    <source>
        <dbReference type="ARBA" id="ARBA00024867"/>
    </source>
</evidence>
<comment type="caution">
    <text evidence="12">The sequence shown here is derived from an EMBL/GenBank/DDBJ whole genome shotgun (WGS) entry which is preliminary data.</text>
</comment>
<name>C0EF29_9FIRM</name>
<dbReference type="GO" id="GO:0006355">
    <property type="term" value="P:regulation of DNA-templated transcription"/>
    <property type="evidence" value="ECO:0007669"/>
    <property type="project" value="InterPro"/>
</dbReference>
<dbReference type="Gene3D" id="3.40.50.2300">
    <property type="match status" value="1"/>
</dbReference>
<evidence type="ECO:0000256" key="8">
    <source>
        <dbReference type="PROSITE-ProRule" id="PRU00169"/>
    </source>
</evidence>
<dbReference type="SMART" id="SM00862">
    <property type="entry name" value="Trans_reg_C"/>
    <property type="match status" value="1"/>
</dbReference>
<dbReference type="InterPro" id="IPR001867">
    <property type="entry name" value="OmpR/PhoB-type_DNA-bd"/>
</dbReference>
<dbReference type="PROSITE" id="PS51755">
    <property type="entry name" value="OMPR_PHOB"/>
    <property type="match status" value="1"/>
</dbReference>
<feature type="DNA-binding region" description="OmpR/PhoB-type" evidence="9">
    <location>
        <begin position="146"/>
        <end position="242"/>
    </location>
</feature>
<accession>C0EF29</accession>
<keyword evidence="2 8" id="KW-0597">Phosphoprotein</keyword>
<dbReference type="FunFam" id="1.10.10.10:FF:000018">
    <property type="entry name" value="DNA-binding response regulator ResD"/>
    <property type="match status" value="1"/>
</dbReference>
<dbReference type="SUPFAM" id="SSF52172">
    <property type="entry name" value="CheY-like"/>
    <property type="match status" value="1"/>
</dbReference>
<dbReference type="Proteomes" id="UP000003340">
    <property type="component" value="Unassembled WGS sequence"/>
</dbReference>
<reference evidence="12 13" key="2">
    <citation type="submission" date="2009-02" db="EMBL/GenBank/DDBJ databases">
        <title>Draft genome sequence of Clostridium methylpentosum (DSM 5476).</title>
        <authorList>
            <person name="Sudarsanam P."/>
            <person name="Ley R."/>
            <person name="Guruge J."/>
            <person name="Turnbaugh P.J."/>
            <person name="Mahowald M."/>
            <person name="Liep D."/>
            <person name="Gordon J."/>
        </authorList>
    </citation>
    <scope>NUCLEOTIDE SEQUENCE [LARGE SCALE GENOMIC DNA]</scope>
    <source>
        <strain evidence="12 13">DSM 5476</strain>
    </source>
</reference>
<dbReference type="PANTHER" id="PTHR48111:SF73">
    <property type="entry name" value="ALKALINE PHOSPHATASE SYNTHESIS TRANSCRIPTIONAL REGULATORY PROTEIN PHOP"/>
    <property type="match status" value="1"/>
</dbReference>
<dbReference type="AlphaFoldDB" id="C0EF29"/>
<dbReference type="EMBL" id="ACEC01000082">
    <property type="protein sequence ID" value="EEG29931.1"/>
    <property type="molecule type" value="Genomic_DNA"/>
</dbReference>
<dbReference type="InterPro" id="IPR011006">
    <property type="entry name" value="CheY-like_superfamily"/>
</dbReference>
<evidence type="ECO:0000256" key="2">
    <source>
        <dbReference type="ARBA" id="ARBA00022553"/>
    </source>
</evidence>
<keyword evidence="13" id="KW-1185">Reference proteome</keyword>
<dbReference type="PANTHER" id="PTHR48111">
    <property type="entry name" value="REGULATOR OF RPOS"/>
    <property type="match status" value="1"/>
</dbReference>
<keyword evidence="3" id="KW-0902">Two-component regulatory system</keyword>
<evidence type="ECO:0000256" key="4">
    <source>
        <dbReference type="ARBA" id="ARBA00023015"/>
    </source>
</evidence>
<feature type="modified residue" description="4-aspartylphosphate" evidence="8">
    <location>
        <position position="74"/>
    </location>
</feature>
<dbReference type="Gene3D" id="1.10.10.10">
    <property type="entry name" value="Winged helix-like DNA-binding domain superfamily/Winged helix DNA-binding domain"/>
    <property type="match status" value="1"/>
</dbReference>
<dbReference type="InterPro" id="IPR001789">
    <property type="entry name" value="Sig_transdc_resp-reg_receiver"/>
</dbReference>
<keyword evidence="5 9" id="KW-0238">DNA-binding</keyword>
<evidence type="ECO:0000259" key="10">
    <source>
        <dbReference type="PROSITE" id="PS50110"/>
    </source>
</evidence>
<dbReference type="CDD" id="cd17574">
    <property type="entry name" value="REC_OmpR"/>
    <property type="match status" value="1"/>
</dbReference>
<dbReference type="GO" id="GO:0032993">
    <property type="term" value="C:protein-DNA complex"/>
    <property type="evidence" value="ECO:0007669"/>
    <property type="project" value="TreeGrafter"/>
</dbReference>
<evidence type="ECO:0000256" key="6">
    <source>
        <dbReference type="ARBA" id="ARBA00023163"/>
    </source>
</evidence>
<dbReference type="FunFam" id="3.40.50.2300:FF:000001">
    <property type="entry name" value="DNA-binding response regulator PhoB"/>
    <property type="match status" value="1"/>
</dbReference>
<evidence type="ECO:0000256" key="9">
    <source>
        <dbReference type="PROSITE-ProRule" id="PRU01091"/>
    </source>
</evidence>
<feature type="domain" description="Response regulatory" evidence="10">
    <location>
        <begin position="25"/>
        <end position="138"/>
    </location>
</feature>
<organism evidence="12 13">
    <name type="scientific">[Clostridium] methylpentosum DSM 5476</name>
    <dbReference type="NCBI Taxonomy" id="537013"/>
    <lineage>
        <taxon>Bacteria</taxon>
        <taxon>Bacillati</taxon>
        <taxon>Bacillota</taxon>
        <taxon>Clostridia</taxon>
        <taxon>Eubacteriales</taxon>
        <taxon>Oscillospiraceae</taxon>
        <taxon>Oscillospiraceae incertae sedis</taxon>
    </lineage>
</organism>
<dbReference type="Pfam" id="PF00072">
    <property type="entry name" value="Response_reg"/>
    <property type="match status" value="1"/>
</dbReference>
<dbReference type="GO" id="GO:0000156">
    <property type="term" value="F:phosphorelay response regulator activity"/>
    <property type="evidence" value="ECO:0007669"/>
    <property type="project" value="TreeGrafter"/>
</dbReference>
<dbReference type="GO" id="GO:0000976">
    <property type="term" value="F:transcription cis-regulatory region binding"/>
    <property type="evidence" value="ECO:0007669"/>
    <property type="project" value="TreeGrafter"/>
</dbReference>
<dbReference type="PROSITE" id="PS50110">
    <property type="entry name" value="RESPONSE_REGULATORY"/>
    <property type="match status" value="1"/>
</dbReference>
<keyword evidence="4" id="KW-0805">Transcription regulation</keyword>
<proteinExistence type="predicted"/>
<sequence>MCAEPSDGMYLTVTYTAKEGIGMIKILIAEDEAKLRYVVSGYLKSEGYHVVEAEDGEDALDKFYSDNFSLVLLDIMMPKRDGLEVCAEIRKLSDVPIIMLTARNTEFDELNGFQHGADEYISKPFSPKILVTRVKSILKRAGLLQDSEFNMGNLKISYREHSVYVDDQRISLTPREYDLLCYLVANKNIVLNREQILQAVWGMDYEGDIRTVDTHIKCLRIKIPGAQEYIKTIRKIGYKFEAVE</sequence>
<dbReference type="SMART" id="SM00448">
    <property type="entry name" value="REC"/>
    <property type="match status" value="1"/>
</dbReference>
<dbReference type="InterPro" id="IPR036388">
    <property type="entry name" value="WH-like_DNA-bd_sf"/>
</dbReference>
<evidence type="ECO:0000259" key="11">
    <source>
        <dbReference type="PROSITE" id="PS51755"/>
    </source>
</evidence>
<keyword evidence="6" id="KW-0804">Transcription</keyword>
<evidence type="ECO:0000313" key="13">
    <source>
        <dbReference type="Proteomes" id="UP000003340"/>
    </source>
</evidence>
<dbReference type="eggNOG" id="COG0745">
    <property type="taxonomic scope" value="Bacteria"/>
</dbReference>
<dbReference type="InterPro" id="IPR039420">
    <property type="entry name" value="WalR-like"/>
</dbReference>
<dbReference type="Gene3D" id="6.10.250.690">
    <property type="match status" value="1"/>
</dbReference>
<evidence type="ECO:0000256" key="5">
    <source>
        <dbReference type="ARBA" id="ARBA00023125"/>
    </source>
</evidence>
<comment type="function">
    <text evidence="7">May play the central regulatory role in sporulation. It may be an element of the effector pathway responsible for the activation of sporulation genes in response to nutritional stress. Spo0A may act in concert with spo0H (a sigma factor) to control the expression of some genes that are critical to the sporulation process.</text>
</comment>
<feature type="domain" description="OmpR/PhoB-type" evidence="11">
    <location>
        <begin position="146"/>
        <end position="242"/>
    </location>
</feature>
<reference evidence="12 13" key="1">
    <citation type="submission" date="2009-01" db="EMBL/GenBank/DDBJ databases">
        <authorList>
            <person name="Fulton L."/>
            <person name="Clifton S."/>
            <person name="Fulton B."/>
            <person name="Xu J."/>
            <person name="Minx P."/>
            <person name="Pepin K.H."/>
            <person name="Johnson M."/>
            <person name="Bhonagiri V."/>
            <person name="Nash W.E."/>
            <person name="Mardis E.R."/>
            <person name="Wilson R.K."/>
        </authorList>
    </citation>
    <scope>NUCLEOTIDE SEQUENCE [LARGE SCALE GENOMIC DNA]</scope>
    <source>
        <strain evidence="12 13">DSM 5476</strain>
    </source>
</reference>
<evidence type="ECO:0000256" key="1">
    <source>
        <dbReference type="ARBA" id="ARBA00018672"/>
    </source>
</evidence>
<dbReference type="STRING" id="537013.CLOSTMETH_02468"/>
<protein>
    <recommendedName>
        <fullName evidence="1">Stage 0 sporulation protein A homolog</fullName>
    </recommendedName>
</protein>
<evidence type="ECO:0000256" key="3">
    <source>
        <dbReference type="ARBA" id="ARBA00023012"/>
    </source>
</evidence>
<dbReference type="GO" id="GO:0005829">
    <property type="term" value="C:cytosol"/>
    <property type="evidence" value="ECO:0007669"/>
    <property type="project" value="TreeGrafter"/>
</dbReference>
<dbReference type="CDD" id="cd00383">
    <property type="entry name" value="trans_reg_C"/>
    <property type="match status" value="1"/>
</dbReference>
<dbReference type="HOGENOM" id="CLU_000445_30_4_9"/>
<evidence type="ECO:0000313" key="12">
    <source>
        <dbReference type="EMBL" id="EEG29931.1"/>
    </source>
</evidence>